<dbReference type="OrthoDB" id="1933717at2759"/>
<evidence type="ECO:0000313" key="2">
    <source>
        <dbReference type="EMBL" id="ETN41617.1"/>
    </source>
</evidence>
<dbReference type="HOGENOM" id="CLU_047583_0_0_1"/>
<dbReference type="VEuPathDB" id="FungiDB:HMPREF1541_03553"/>
<proteinExistence type="predicted"/>
<protein>
    <submittedName>
        <fullName evidence="2">Uncharacterized protein</fullName>
    </submittedName>
</protein>
<dbReference type="InParanoid" id="W2RYU0"/>
<feature type="compositionally biased region" description="Basic and acidic residues" evidence="1">
    <location>
        <begin position="45"/>
        <end position="60"/>
    </location>
</feature>
<dbReference type="eggNOG" id="ENOG502QUHS">
    <property type="taxonomic scope" value="Eukaryota"/>
</dbReference>
<dbReference type="GeneID" id="19970892"/>
<sequence length="516" mass="55246">MAGQITPEGQVLPPRNITAPAPLLSLRGFHWDTVDKKLARPQLSQDRDSSVSRGESHDDADVAKVQEPFVAATAPLLARAAAVPAAPAAPKAPVPQLPQEPLALSGQLTTQLGHVSGRPKPGPPKFPLEQFQGAYAGNGFNLIFRPRANNDDTVFEKKPNPGNGLPPDNILQLSLTTEQLTFGATLGNIPNRGLFEEPNIFLTGLPYLQTVQDVTNPETGKGDRLDPTDIHFEPGVWLNVPKATFNPRDSVVRMASIPHGTTINAQGLVPTKTNSGLGGAASRPIFDVIDTTPFFTASGKKQVFPNMNAADPATFRIPQNLERFNDKPDSKGVMGTGLITTEIIKNPNLILAKATQTQNITETITFEVSTGFPTAELNGGGTTNISFLAGKQAPLSTTQAPDPAKVLNPENPIAHAAFMKSKFWIETVQYDVFVPKLAEKTTLLLSPEIPAGSTAPTPVFAVTTPPNGNPQRKKITIPGIQIQSSQTVNLNFAPLTWPHVSVATMVPKDPQPFQMT</sequence>
<organism evidence="2 3">
    <name type="scientific">Cyphellophora europaea (strain CBS 101466)</name>
    <name type="common">Phialophora europaea</name>
    <dbReference type="NCBI Taxonomy" id="1220924"/>
    <lineage>
        <taxon>Eukaryota</taxon>
        <taxon>Fungi</taxon>
        <taxon>Dikarya</taxon>
        <taxon>Ascomycota</taxon>
        <taxon>Pezizomycotina</taxon>
        <taxon>Eurotiomycetes</taxon>
        <taxon>Chaetothyriomycetidae</taxon>
        <taxon>Chaetothyriales</taxon>
        <taxon>Cyphellophoraceae</taxon>
        <taxon>Cyphellophora</taxon>
    </lineage>
</organism>
<evidence type="ECO:0000256" key="1">
    <source>
        <dbReference type="SAM" id="MobiDB-lite"/>
    </source>
</evidence>
<feature type="region of interest" description="Disordered" evidence="1">
    <location>
        <begin position="40"/>
        <end position="60"/>
    </location>
</feature>
<evidence type="ECO:0000313" key="3">
    <source>
        <dbReference type="Proteomes" id="UP000030752"/>
    </source>
</evidence>
<dbReference type="InterPro" id="IPR047975">
    <property type="entry name" value="Heme_bind_FMP"/>
</dbReference>
<dbReference type="NCBIfam" id="NF040572">
    <property type="entry name" value="heme_bind_FMP"/>
    <property type="match status" value="1"/>
</dbReference>
<keyword evidence="3" id="KW-1185">Reference proteome</keyword>
<dbReference type="RefSeq" id="XP_008716126.1">
    <property type="nucleotide sequence ID" value="XM_008717904.1"/>
</dbReference>
<reference evidence="2 3" key="1">
    <citation type="submission" date="2013-03" db="EMBL/GenBank/DDBJ databases">
        <title>The Genome Sequence of Phialophora europaea CBS 101466.</title>
        <authorList>
            <consortium name="The Broad Institute Genomics Platform"/>
            <person name="Cuomo C."/>
            <person name="de Hoog S."/>
            <person name="Gorbushina A."/>
            <person name="Walker B."/>
            <person name="Young S.K."/>
            <person name="Zeng Q."/>
            <person name="Gargeya S."/>
            <person name="Fitzgerald M."/>
            <person name="Haas B."/>
            <person name="Abouelleil A."/>
            <person name="Allen A.W."/>
            <person name="Alvarado L."/>
            <person name="Arachchi H.M."/>
            <person name="Berlin A.M."/>
            <person name="Chapman S.B."/>
            <person name="Gainer-Dewar J."/>
            <person name="Goldberg J."/>
            <person name="Griggs A."/>
            <person name="Gujja S."/>
            <person name="Hansen M."/>
            <person name="Howarth C."/>
            <person name="Imamovic A."/>
            <person name="Ireland A."/>
            <person name="Larimer J."/>
            <person name="McCowan C."/>
            <person name="Murphy C."/>
            <person name="Pearson M."/>
            <person name="Poon T.W."/>
            <person name="Priest M."/>
            <person name="Roberts A."/>
            <person name="Saif S."/>
            <person name="Shea T."/>
            <person name="Sisk P."/>
            <person name="Sykes S."/>
            <person name="Wortman J."/>
            <person name="Nusbaum C."/>
            <person name="Birren B."/>
        </authorList>
    </citation>
    <scope>NUCLEOTIDE SEQUENCE [LARGE SCALE GENOMIC DNA]</scope>
    <source>
        <strain evidence="2 3">CBS 101466</strain>
    </source>
</reference>
<name>W2RYU0_CYPE1</name>
<gene>
    <name evidence="2" type="ORF">HMPREF1541_03553</name>
</gene>
<dbReference type="EMBL" id="KB822719">
    <property type="protein sequence ID" value="ETN41617.1"/>
    <property type="molecule type" value="Genomic_DNA"/>
</dbReference>
<accession>W2RYU0</accession>
<dbReference type="AlphaFoldDB" id="W2RYU0"/>
<dbReference type="Proteomes" id="UP000030752">
    <property type="component" value="Unassembled WGS sequence"/>
</dbReference>